<organism evidence="8 9">
    <name type="scientific">Cronartium quercuum f. sp. fusiforme G11</name>
    <dbReference type="NCBI Taxonomy" id="708437"/>
    <lineage>
        <taxon>Eukaryota</taxon>
        <taxon>Fungi</taxon>
        <taxon>Dikarya</taxon>
        <taxon>Basidiomycota</taxon>
        <taxon>Pucciniomycotina</taxon>
        <taxon>Pucciniomycetes</taxon>
        <taxon>Pucciniales</taxon>
        <taxon>Coleosporiaceae</taxon>
        <taxon>Cronartium</taxon>
    </lineage>
</organism>
<reference evidence="8" key="1">
    <citation type="submission" date="2013-11" db="EMBL/GenBank/DDBJ databases">
        <title>Genome sequence of the fusiform rust pathogen reveals effectors for host alternation and coevolution with pine.</title>
        <authorList>
            <consortium name="DOE Joint Genome Institute"/>
            <person name="Smith K."/>
            <person name="Pendleton A."/>
            <person name="Kubisiak T."/>
            <person name="Anderson C."/>
            <person name="Salamov A."/>
            <person name="Aerts A."/>
            <person name="Riley R."/>
            <person name="Clum A."/>
            <person name="Lindquist E."/>
            <person name="Ence D."/>
            <person name="Campbell M."/>
            <person name="Kronenberg Z."/>
            <person name="Feau N."/>
            <person name="Dhillon B."/>
            <person name="Hamelin R."/>
            <person name="Burleigh J."/>
            <person name="Smith J."/>
            <person name="Yandell M."/>
            <person name="Nelson C."/>
            <person name="Grigoriev I."/>
            <person name="Davis J."/>
        </authorList>
    </citation>
    <scope>NUCLEOTIDE SEQUENCE</scope>
    <source>
        <strain evidence="8">G11</strain>
    </source>
</reference>
<dbReference type="Pfam" id="PF23459">
    <property type="entry name" value="S1_RRP5"/>
    <property type="match status" value="2"/>
</dbReference>
<protein>
    <recommendedName>
        <fullName evidence="7">S1 motif domain-containing protein</fullName>
    </recommendedName>
</protein>
<dbReference type="CDD" id="cd05697">
    <property type="entry name" value="S1_Rrp5_repeat_hs5"/>
    <property type="match status" value="1"/>
</dbReference>
<dbReference type="SMART" id="SM00386">
    <property type="entry name" value="HAT"/>
    <property type="match status" value="5"/>
</dbReference>
<feature type="region of interest" description="Disordered" evidence="6">
    <location>
        <begin position="204"/>
        <end position="229"/>
    </location>
</feature>
<keyword evidence="5" id="KW-0539">Nucleus</keyword>
<dbReference type="InterPro" id="IPR003107">
    <property type="entry name" value="HAT"/>
</dbReference>
<evidence type="ECO:0000256" key="2">
    <source>
        <dbReference type="ARBA" id="ARBA00011524"/>
    </source>
</evidence>
<dbReference type="InterPro" id="IPR012340">
    <property type="entry name" value="NA-bd_OB-fold"/>
</dbReference>
<dbReference type="PANTHER" id="PTHR23270:SF10">
    <property type="entry name" value="PROTEIN RRP5 HOMOLOG"/>
    <property type="match status" value="1"/>
</dbReference>
<evidence type="ECO:0000256" key="3">
    <source>
        <dbReference type="ARBA" id="ARBA00022552"/>
    </source>
</evidence>
<sequence>MAIKRKASTSLNSKAQSENSDKPSQSQTKSKRPRSSITSTSADLEPSKSHPKQRQTRDCAGTSTLLTTAEVDFPRGGGTQLTAVELTQARHEGKQDAEKLFTLGALTDPQSTTAGTSAKRKRERQDSKAHKRPDGRTSRTSNLVDHVPDAIRVEHLNLRRLTPGIKIAGLIIEIRPLELIVSLPSQLVGCIPITEISSYYTQKLQESADKEDDEDSDDAGSNMNSDSENLARQSNQLKGLNEIFSVGQWVRCIVIKATSGQAQSMERASPLVLAARKVTLSLDPARLNSDLTKADLVPKITLDGTVKSIEDNGYVLDLCVPVTRAQQVSSSATPTMTAFVRFSDVVRLSSTHHNGQRWQVGQIIRCRVDKVPDNGSTCTVSIDPGTIASAMLTQAANIDCILPLHLVTCLITAVIPDRGLNVEFLGYFKGTIDLSCVGLDGHDKKLSERFKAGQKVRARVLWHTLSSHHGFADGDDIVLGEKVFSLTLLEHCVQMTPSGLPSKLLSGSSSSPKKNIEDSMRYKVGYIFQSIRVCRVEDKWGLFVVCVSGENGDPIPEQSDGPSTDGKVIGFVHISAISDSLLPSISLDSGPHAVGTSHKARVVGISPIDGMLLLSLQPSVLEQQYLRPRDVPAGEIVVAEVSKLSPSGLFLSIFGGLNGVVWPDHYADVKLQHPEKKFRVGAKLTARVLYVNSDKHRIVLTLRKSLLERDLPLITSYTTAQANMVTLALINEVQHKRLFIEFFGRTRGVIPISEVADSYTESLDGFTKGQVVKVRVKSVDVERRKIVASIKQALPTSASNSMDSCTVGDVVIATVSAVHQDNAILKIRQQLHKNKPGPKIAVPGLISLNILALRRKITIDQLREQLKKDDELRGLVIKAKDTDKGLIILGYESSRTDASESRSKAKLVVQVGDRVMGTIIHIREKVIVLRLQKSGEEACTVGLLSVSFLAKHRGIKPDAIDQHFSINQTISDLVVTKLDLERNTIIVGFHVEKGAAKTSDARAPLKSSAFEIGDLVIGTVLDVHEKSVLVFLKKDQGGDECVGQGLISVEKLAQRRNLTTEQLRSQLTKGDRIIDLIVKNKATDHQNLSILGFRPSIPLFQSSASEAKMEFKVNMHVVGTVRAIHDKNVVLSLRSEAGNDKDCASALGLISKKILAGHWNTTAEALKTKLSEGDQVSRLIIKKMNTDKGLIILGFQQYNSQLTRYFLNTASTESHISPDQLADGTMLQVVVGDKTSEGIRVQPVRTSYPGWSFIIDYTDLHDDYDQSVDLVKGERKNCALVKVDRKSCKAYLSSRVSCCKHESHDTLTVEVRDPPIVSIKNLKKGDRVRGFVRRISEKTGLLVSIGTNLQAKVRISELFDEDISNWATKFKVGQVVSGVIITPVKCTQGIQLSLRENPEVLKGKLSWEVLKEGQIVFTVVRKIERYGLFLRFLNSKISGLCHTSQMFDEEVPGALKSDWAKKFSEGLKLKARIMSVDLEKQKVSLSIKPSMVGVQVKDKKDGSNEGGSANKDTDDEDEDDDNSSTSSHDDKSMCEANLEDLDADEDADLVLQNSICQFDPSTRKPPDSRPLAVDIQAPCLALPAGFNWNASTHVSAPDLDSEDSADENSAALDHLAALKRQANSSPQPQNSGSISQSSSPSSAEIERLLLGSPNSSLLWIQLMSYHLQRADINEARETAKRALNGIHYREEAEKLNIWTAWLNLENSYGSEEQMAQVFADASAANDTKTLWLKTAEIYAESGKTEKADDLYAKLVKKMSESSKVWSLYARFCLLNDRAAQAADLLARSLKSLPKRKHVKTITKFAQYEFKHGDSERGRTLFEGLLASYPKRTDLWNIYIDLEVKDGPHLERVRAIFARMLALKLNPKRSKFVFKKWLGIEKQHGDENSQNKVLEQARAYVQASAAPKADENEGEQEMD</sequence>
<feature type="domain" description="S1 motif" evidence="7">
    <location>
        <begin position="1325"/>
        <end position="1395"/>
    </location>
</feature>
<evidence type="ECO:0000313" key="9">
    <source>
        <dbReference type="Proteomes" id="UP000886653"/>
    </source>
</evidence>
<dbReference type="Proteomes" id="UP000886653">
    <property type="component" value="Unassembled WGS sequence"/>
</dbReference>
<evidence type="ECO:0000256" key="6">
    <source>
        <dbReference type="SAM" id="MobiDB-lite"/>
    </source>
</evidence>
<feature type="region of interest" description="Disordered" evidence="6">
    <location>
        <begin position="101"/>
        <end position="143"/>
    </location>
</feature>
<dbReference type="Pfam" id="PF00575">
    <property type="entry name" value="S1"/>
    <property type="match status" value="2"/>
</dbReference>
<keyword evidence="3" id="KW-0698">rRNA processing</keyword>
<dbReference type="GO" id="GO:0032040">
    <property type="term" value="C:small-subunit processome"/>
    <property type="evidence" value="ECO:0007669"/>
    <property type="project" value="TreeGrafter"/>
</dbReference>
<comment type="subunit">
    <text evidence="2">Associated with the spliceosome.</text>
</comment>
<dbReference type="SMART" id="SM00316">
    <property type="entry name" value="S1"/>
    <property type="match status" value="10"/>
</dbReference>
<proteinExistence type="predicted"/>
<dbReference type="InterPro" id="IPR011990">
    <property type="entry name" value="TPR-like_helical_dom_sf"/>
</dbReference>
<evidence type="ECO:0000313" key="8">
    <source>
        <dbReference type="EMBL" id="KAG0146834.1"/>
    </source>
</evidence>
<feature type="compositionally biased region" description="Basic and acidic residues" evidence="6">
    <location>
        <begin position="123"/>
        <end position="137"/>
    </location>
</feature>
<feature type="compositionally biased region" description="Acidic residues" evidence="6">
    <location>
        <begin position="209"/>
        <end position="218"/>
    </location>
</feature>
<dbReference type="InterPro" id="IPR055430">
    <property type="entry name" value="HAT_Syf1_CNRKL1_C"/>
</dbReference>
<feature type="compositionally biased region" description="Polar residues" evidence="6">
    <location>
        <begin position="8"/>
        <end position="28"/>
    </location>
</feature>
<dbReference type="GO" id="GO:0003723">
    <property type="term" value="F:RNA binding"/>
    <property type="evidence" value="ECO:0007669"/>
    <property type="project" value="TreeGrafter"/>
</dbReference>
<keyword evidence="4" id="KW-0677">Repeat</keyword>
<dbReference type="SUPFAM" id="SSF48452">
    <property type="entry name" value="TPR-like"/>
    <property type="match status" value="1"/>
</dbReference>
<evidence type="ECO:0000256" key="5">
    <source>
        <dbReference type="ARBA" id="ARBA00023242"/>
    </source>
</evidence>
<comment type="subcellular location">
    <subcellularLocation>
        <location evidence="1">Nucleus</location>
        <location evidence="1">Nucleolus</location>
    </subcellularLocation>
</comment>
<accession>A0A9P6NIX7</accession>
<feature type="region of interest" description="Disordered" evidence="6">
    <location>
        <begin position="1"/>
        <end position="60"/>
    </location>
</feature>
<dbReference type="InterPro" id="IPR057302">
    <property type="entry name" value="Rrp5_S1"/>
</dbReference>
<feature type="compositionally biased region" description="Acidic residues" evidence="6">
    <location>
        <begin position="1513"/>
        <end position="1522"/>
    </location>
</feature>
<gene>
    <name evidence="8" type="ORF">CROQUDRAFT_62357</name>
</gene>
<dbReference type="FunFam" id="2.40.50.140:FF:000103">
    <property type="entry name" value="protein RRP5 homolog"/>
    <property type="match status" value="2"/>
</dbReference>
<comment type="caution">
    <text evidence="8">The sequence shown here is derived from an EMBL/GenBank/DDBJ whole genome shotgun (WGS) entry which is preliminary data.</text>
</comment>
<keyword evidence="9" id="KW-1185">Reference proteome</keyword>
<dbReference type="Gene3D" id="2.40.50.140">
    <property type="entry name" value="Nucleic acid-binding proteins"/>
    <property type="match status" value="6"/>
</dbReference>
<name>A0A9P6NIX7_9BASI</name>
<evidence type="ECO:0000259" key="7">
    <source>
        <dbReference type="PROSITE" id="PS50126"/>
    </source>
</evidence>
<dbReference type="PROSITE" id="PS50126">
    <property type="entry name" value="S1"/>
    <property type="match status" value="6"/>
</dbReference>
<dbReference type="CDD" id="cd05693">
    <property type="entry name" value="S1_Rrp5_repeat_hs1_sc1"/>
    <property type="match status" value="1"/>
</dbReference>
<dbReference type="GO" id="GO:0006364">
    <property type="term" value="P:rRNA processing"/>
    <property type="evidence" value="ECO:0007669"/>
    <property type="project" value="UniProtKB-KW"/>
</dbReference>
<dbReference type="FunFam" id="1.25.40.10:FF:000727">
    <property type="entry name" value="Chromosome 1, whole genome shotgun sequence"/>
    <property type="match status" value="1"/>
</dbReference>
<feature type="domain" description="S1 motif" evidence="7">
    <location>
        <begin position="1013"/>
        <end position="1094"/>
    </location>
</feature>
<feature type="domain" description="S1 motif" evidence="7">
    <location>
        <begin position="1413"/>
        <end position="1488"/>
    </location>
</feature>
<dbReference type="InterPro" id="IPR003029">
    <property type="entry name" value="S1_domain"/>
</dbReference>
<dbReference type="Gene3D" id="1.25.40.10">
    <property type="entry name" value="Tetratricopeptide repeat domain"/>
    <property type="match status" value="2"/>
</dbReference>
<evidence type="ECO:0000256" key="1">
    <source>
        <dbReference type="ARBA" id="ARBA00004604"/>
    </source>
</evidence>
<dbReference type="EMBL" id="MU167255">
    <property type="protein sequence ID" value="KAG0146834.1"/>
    <property type="molecule type" value="Genomic_DNA"/>
</dbReference>
<dbReference type="OrthoDB" id="412781at2759"/>
<dbReference type="SUPFAM" id="SSF50249">
    <property type="entry name" value="Nucleic acid-binding proteins"/>
    <property type="match status" value="6"/>
</dbReference>
<dbReference type="InterPro" id="IPR048059">
    <property type="entry name" value="Rrp5_S1_rpt_hs1_sc1"/>
</dbReference>
<evidence type="ECO:0000256" key="4">
    <source>
        <dbReference type="ARBA" id="ARBA00022737"/>
    </source>
</evidence>
<dbReference type="InterPro" id="IPR045209">
    <property type="entry name" value="Rrp5"/>
</dbReference>
<dbReference type="Pfam" id="PF23231">
    <property type="entry name" value="HAT_Syf1_CNRKL1_C"/>
    <property type="match status" value="1"/>
</dbReference>
<dbReference type="PANTHER" id="PTHR23270">
    <property type="entry name" value="PROGRAMMED CELL DEATH PROTEIN 11 PRE-RRNA PROCESSING PROTEIN RRP5"/>
    <property type="match status" value="1"/>
</dbReference>
<feature type="domain" description="S1 motif" evidence="7">
    <location>
        <begin position="723"/>
        <end position="791"/>
    </location>
</feature>
<feature type="domain" description="S1 motif" evidence="7">
    <location>
        <begin position="634"/>
        <end position="703"/>
    </location>
</feature>
<feature type="region of interest" description="Disordered" evidence="6">
    <location>
        <begin position="1495"/>
        <end position="1532"/>
    </location>
</feature>
<feature type="domain" description="S1 motif" evidence="7">
    <location>
        <begin position="808"/>
        <end position="892"/>
    </location>
</feature>